<dbReference type="PANTHER" id="PTHR12547:SF162">
    <property type="entry name" value="ZINC FINGER CCCH DOMAIN-CONTAINING PROTEIN 15"/>
    <property type="match status" value="1"/>
</dbReference>
<dbReference type="Pfam" id="PF00642">
    <property type="entry name" value="zf-CCCH"/>
    <property type="match status" value="1"/>
</dbReference>
<keyword evidence="1 6" id="KW-0479">Metal-binding</keyword>
<gene>
    <name evidence="11" type="ORF">DVH24_040406</name>
</gene>
<dbReference type="InterPro" id="IPR049808">
    <property type="entry name" value="CONSTANS-like_Bbox1"/>
</dbReference>
<feature type="domain" description="C3H1-type" evidence="9">
    <location>
        <begin position="584"/>
        <end position="612"/>
    </location>
</feature>
<dbReference type="CDD" id="cd19821">
    <property type="entry name" value="Bbox1_BBX-like"/>
    <property type="match status" value="1"/>
</dbReference>
<evidence type="ECO:0000256" key="1">
    <source>
        <dbReference type="ARBA" id="ARBA00022723"/>
    </source>
</evidence>
<comment type="caution">
    <text evidence="11">The sequence shown here is derived from an EMBL/GenBank/DDBJ whole genome shotgun (WGS) entry which is preliminary data.</text>
</comment>
<evidence type="ECO:0000313" key="11">
    <source>
        <dbReference type="EMBL" id="RXH79259.1"/>
    </source>
</evidence>
<evidence type="ECO:0000256" key="4">
    <source>
        <dbReference type="ARBA" id="ARBA00022833"/>
    </source>
</evidence>
<name>A0A498I8M5_MALDO</name>
<keyword evidence="12" id="KW-1185">Reference proteome</keyword>
<dbReference type="InterPro" id="IPR000315">
    <property type="entry name" value="Znf_B-box"/>
</dbReference>
<feature type="zinc finger region" description="C3H1-type" evidence="6">
    <location>
        <begin position="546"/>
        <end position="574"/>
    </location>
</feature>
<feature type="domain" description="C3H1-type" evidence="9">
    <location>
        <begin position="546"/>
        <end position="574"/>
    </location>
</feature>
<keyword evidence="2" id="KW-0677">Repeat</keyword>
<dbReference type="FunFam" id="4.10.1000.10:FF:000001">
    <property type="entry name" value="zinc finger CCCH domain-containing protein 15-like"/>
    <property type="match status" value="1"/>
</dbReference>
<dbReference type="PANTHER" id="PTHR12547">
    <property type="entry name" value="CCCH ZINC FINGER/TIS11-RELATED"/>
    <property type="match status" value="1"/>
</dbReference>
<feature type="zinc finger region" description="C3H1-type" evidence="6">
    <location>
        <begin position="584"/>
        <end position="612"/>
    </location>
</feature>
<protein>
    <submittedName>
        <fullName evidence="11">Uncharacterized protein</fullName>
    </submittedName>
</protein>
<keyword evidence="4 6" id="KW-0862">Zinc</keyword>
<dbReference type="PROSITE" id="PS50103">
    <property type="entry name" value="ZF_C3H1"/>
    <property type="match status" value="2"/>
</dbReference>
<dbReference type="Proteomes" id="UP000290289">
    <property type="component" value="Chromosome 13"/>
</dbReference>
<dbReference type="SUPFAM" id="SSF90229">
    <property type="entry name" value="CCCH zinc finger"/>
    <property type="match status" value="2"/>
</dbReference>
<evidence type="ECO:0000256" key="6">
    <source>
        <dbReference type="PROSITE-ProRule" id="PRU00723"/>
    </source>
</evidence>
<dbReference type="PROSITE" id="PS50119">
    <property type="entry name" value="ZF_BBOX"/>
    <property type="match status" value="1"/>
</dbReference>
<dbReference type="SMART" id="SM00356">
    <property type="entry name" value="ZnF_C3H1"/>
    <property type="match status" value="2"/>
</dbReference>
<keyword evidence="3 5" id="KW-0863">Zinc-finger</keyword>
<dbReference type="InterPro" id="IPR036855">
    <property type="entry name" value="Znf_CCCH_sf"/>
</dbReference>
<evidence type="ECO:0000256" key="7">
    <source>
        <dbReference type="SAM" id="Coils"/>
    </source>
</evidence>
<evidence type="ECO:0000259" key="10">
    <source>
        <dbReference type="PROSITE" id="PS50119"/>
    </source>
</evidence>
<keyword evidence="7" id="KW-0175">Coiled coil</keyword>
<dbReference type="GO" id="GO:0003729">
    <property type="term" value="F:mRNA binding"/>
    <property type="evidence" value="ECO:0007669"/>
    <property type="project" value="InterPro"/>
</dbReference>
<dbReference type="Gene3D" id="4.10.1000.10">
    <property type="entry name" value="Zinc finger, CCCH-type"/>
    <property type="match status" value="2"/>
</dbReference>
<proteinExistence type="predicted"/>
<dbReference type="STRING" id="3750.A0A498I8M5"/>
<evidence type="ECO:0000256" key="8">
    <source>
        <dbReference type="SAM" id="MobiDB-lite"/>
    </source>
</evidence>
<dbReference type="AlphaFoldDB" id="A0A498I8M5"/>
<evidence type="ECO:0000313" key="12">
    <source>
        <dbReference type="Proteomes" id="UP000290289"/>
    </source>
</evidence>
<reference evidence="11 12" key="1">
    <citation type="submission" date="2018-10" db="EMBL/GenBank/DDBJ databases">
        <title>A high-quality apple genome assembly.</title>
        <authorList>
            <person name="Hu J."/>
        </authorList>
    </citation>
    <scope>NUCLEOTIDE SEQUENCE [LARGE SCALE GENOMIC DNA]</scope>
    <source>
        <strain evidence="12">cv. HFTH1</strain>
        <tissue evidence="11">Young leaf</tissue>
    </source>
</reference>
<dbReference type="GO" id="GO:0008270">
    <property type="term" value="F:zinc ion binding"/>
    <property type="evidence" value="ECO:0007669"/>
    <property type="project" value="UniProtKB-KW"/>
</dbReference>
<evidence type="ECO:0000256" key="2">
    <source>
        <dbReference type="ARBA" id="ARBA00022737"/>
    </source>
</evidence>
<evidence type="ECO:0000256" key="5">
    <source>
        <dbReference type="PROSITE-ProRule" id="PRU00024"/>
    </source>
</evidence>
<dbReference type="InterPro" id="IPR000571">
    <property type="entry name" value="Znf_CCCH"/>
</dbReference>
<dbReference type="EMBL" id="RDQH01000339">
    <property type="protein sequence ID" value="RXH79259.1"/>
    <property type="molecule type" value="Genomic_DNA"/>
</dbReference>
<feature type="domain" description="B box-type" evidence="10">
    <location>
        <begin position="43"/>
        <end position="88"/>
    </location>
</feature>
<dbReference type="SMART" id="SM00336">
    <property type="entry name" value="BBOX"/>
    <property type="match status" value="2"/>
</dbReference>
<feature type="region of interest" description="Disordered" evidence="8">
    <location>
        <begin position="141"/>
        <end position="166"/>
    </location>
</feature>
<accession>A0A498I8M5</accession>
<sequence length="641" mass="72790">MKKSCDLCLDLRPVVYCKADAAYLCLPCDAKVHSANPIVDSHQRSLLCDSCKYRSADDRCLDHRMFMCRVCDQILHRHSSRPHQKRTMISSYTGCPSAKEFAAFWGFKLNENLSTSTGRNVILDLKGLQLSEENNPNSLLVSAHDQQSHDKRSSVHHHSSATSSRKFESNEELPFYTESSWHCRSSVQNSQLWSQNMQDLGVCEEQTYDHADLNTPDVDSTFRNFDESFGADQYVSYEGHARAKEKYDYKCRAAIHEKIQSTAPLLNFRVKLKKLNRNFEKKVQFMCSETTTVEMQNDTSSTAYGGHATSAMPQSPFKSQSSADDAVFASLYSAILDRKPSVCRYDVEESDHDSSSAHRHRQLYHSILVQDHQEMVNRHSRCLKRLQETSEEADALRRENVHLRSLNLELNKQLSLLIHASVQKQFGSPSSVQTTTPFGIVSGLRDMRIDDKRAERDVSNKSPTSVIESEGGDAENIDVERFSLPKSISVRSNGYVKAAQAAQASASTATRTVTATAFNASQKVFVPKGVKEEEPPLELEVYNQGMFKTELCNKWQEVGECPYGDHCQFAHGIEELRPVIRHPRYKTEVCRMVLSGAVCPYGHRCHFRHALTENEKLMVPNKPRQRQFNRDSFTSYTLLLN</sequence>
<dbReference type="InterPro" id="IPR045877">
    <property type="entry name" value="ZFP36-like"/>
</dbReference>
<dbReference type="FunFam" id="4.10.1000.10:FF:000002">
    <property type="entry name" value="Zinc finger protein 36, C3H1 type-like 1"/>
    <property type="match status" value="1"/>
</dbReference>
<feature type="coiled-coil region" evidence="7">
    <location>
        <begin position="379"/>
        <end position="413"/>
    </location>
</feature>
<evidence type="ECO:0000259" key="9">
    <source>
        <dbReference type="PROSITE" id="PS50103"/>
    </source>
</evidence>
<organism evidence="11 12">
    <name type="scientific">Malus domestica</name>
    <name type="common">Apple</name>
    <name type="synonym">Pyrus malus</name>
    <dbReference type="NCBI Taxonomy" id="3750"/>
    <lineage>
        <taxon>Eukaryota</taxon>
        <taxon>Viridiplantae</taxon>
        <taxon>Streptophyta</taxon>
        <taxon>Embryophyta</taxon>
        <taxon>Tracheophyta</taxon>
        <taxon>Spermatophyta</taxon>
        <taxon>Magnoliopsida</taxon>
        <taxon>eudicotyledons</taxon>
        <taxon>Gunneridae</taxon>
        <taxon>Pentapetalae</taxon>
        <taxon>rosids</taxon>
        <taxon>fabids</taxon>
        <taxon>Rosales</taxon>
        <taxon>Rosaceae</taxon>
        <taxon>Amygdaloideae</taxon>
        <taxon>Maleae</taxon>
        <taxon>Malus</taxon>
    </lineage>
</organism>
<evidence type="ECO:0000256" key="3">
    <source>
        <dbReference type="ARBA" id="ARBA00022771"/>
    </source>
</evidence>